<dbReference type="EMBL" id="AZFQ01000054">
    <property type="protein sequence ID" value="KRL96934.1"/>
    <property type="molecule type" value="Genomic_DNA"/>
</dbReference>
<keyword evidence="1" id="KW-0547">Nucleotide-binding</keyword>
<dbReference type="GO" id="GO:0016787">
    <property type="term" value="F:hydrolase activity"/>
    <property type="evidence" value="ECO:0007669"/>
    <property type="project" value="UniProtKB-KW"/>
</dbReference>
<dbReference type="SUPFAM" id="SSF50891">
    <property type="entry name" value="Cyclophilin-like"/>
    <property type="match status" value="1"/>
</dbReference>
<dbReference type="SUPFAM" id="SSF160467">
    <property type="entry name" value="PH0987 N-terminal domain-like"/>
    <property type="match status" value="1"/>
</dbReference>
<keyword evidence="4" id="KW-0812">Transmembrane</keyword>
<name>A0A0R1UV23_9LACO</name>
<proteinExistence type="predicted"/>
<evidence type="ECO:0000256" key="4">
    <source>
        <dbReference type="SAM" id="Phobius"/>
    </source>
</evidence>
<dbReference type="Proteomes" id="UP000051166">
    <property type="component" value="Unassembled WGS sequence"/>
</dbReference>
<reference evidence="6 7" key="1">
    <citation type="journal article" date="2015" name="Genome Announc.">
        <title>Expanding the biotechnology potential of lactobacilli through comparative genomics of 213 strains and associated genera.</title>
        <authorList>
            <person name="Sun Z."/>
            <person name="Harris H.M."/>
            <person name="McCann A."/>
            <person name="Guo C."/>
            <person name="Argimon S."/>
            <person name="Zhang W."/>
            <person name="Yang X."/>
            <person name="Jeffery I.B."/>
            <person name="Cooney J.C."/>
            <person name="Kagawa T.F."/>
            <person name="Liu W."/>
            <person name="Song Y."/>
            <person name="Salvetti E."/>
            <person name="Wrobel A."/>
            <person name="Rasinkangas P."/>
            <person name="Parkhill J."/>
            <person name="Rea M.C."/>
            <person name="O'Sullivan O."/>
            <person name="Ritari J."/>
            <person name="Douillard F.P."/>
            <person name="Paul Ross R."/>
            <person name="Yang R."/>
            <person name="Briner A.E."/>
            <person name="Felis G.E."/>
            <person name="de Vos W.M."/>
            <person name="Barrangou R."/>
            <person name="Klaenhammer T.R."/>
            <person name="Caufield P.W."/>
            <person name="Cui Y."/>
            <person name="Zhang H."/>
            <person name="O'Toole P.W."/>
        </authorList>
    </citation>
    <scope>NUCLEOTIDE SEQUENCE [LARGE SCALE GENOMIC DNA]</scope>
    <source>
        <strain evidence="6 7">DSM 16230</strain>
    </source>
</reference>
<keyword evidence="4" id="KW-0472">Membrane</keyword>
<evidence type="ECO:0000256" key="1">
    <source>
        <dbReference type="ARBA" id="ARBA00022741"/>
    </source>
</evidence>
<evidence type="ECO:0000313" key="6">
    <source>
        <dbReference type="EMBL" id="KRL96934.1"/>
    </source>
</evidence>
<dbReference type="SMART" id="SM00796">
    <property type="entry name" value="AHS1"/>
    <property type="match status" value="1"/>
</dbReference>
<organism evidence="6 7">
    <name type="scientific">Liquorilactobacillus satsumensis DSM 16230 = JCM 12392</name>
    <dbReference type="NCBI Taxonomy" id="1423801"/>
    <lineage>
        <taxon>Bacteria</taxon>
        <taxon>Bacillati</taxon>
        <taxon>Bacillota</taxon>
        <taxon>Bacilli</taxon>
        <taxon>Lactobacillales</taxon>
        <taxon>Lactobacillaceae</taxon>
        <taxon>Liquorilactobacillus</taxon>
    </lineage>
</organism>
<evidence type="ECO:0000256" key="2">
    <source>
        <dbReference type="ARBA" id="ARBA00022801"/>
    </source>
</evidence>
<dbReference type="InterPro" id="IPR003833">
    <property type="entry name" value="CT_C_D"/>
</dbReference>
<sequence>MLMYPYNLVAVGEQAMNLVFPEKIDVAENQTIQRIAKDLRTDPTFALLDAIPAYHTLTLYFDTQRISEAQFRSKLTVYLHNYTDAVAVTQERVLELPVCYTPEFGPDLKDVAAFAGLSIPQLIQMHTQNSYFIYMMGFLPGFAYMGFVPDQIAMPRLNRPRAEVPAGSVGIAGKQTGMYPVASPAGWRIIGRTPLKLYDPHAPLPKYQPGDRIQFKAINRQEYERIKTVDQAGKYHLNIKKTKEA</sequence>
<gene>
    <name evidence="6" type="ORF">FD50_GL001876</name>
</gene>
<dbReference type="PANTHER" id="PTHR34698:SF2">
    <property type="entry name" value="5-OXOPROLINASE SUBUNIT B"/>
    <property type="match status" value="1"/>
</dbReference>
<dbReference type="PANTHER" id="PTHR34698">
    <property type="entry name" value="5-OXOPROLINASE SUBUNIT B"/>
    <property type="match status" value="1"/>
</dbReference>
<keyword evidence="7" id="KW-1185">Reference proteome</keyword>
<accession>A0A0R1UV23</accession>
<feature type="domain" description="Carboxyltransferase" evidence="5">
    <location>
        <begin position="6"/>
        <end position="204"/>
    </location>
</feature>
<evidence type="ECO:0000259" key="5">
    <source>
        <dbReference type="SMART" id="SM00796"/>
    </source>
</evidence>
<dbReference type="InterPro" id="IPR010016">
    <property type="entry name" value="PxpB"/>
</dbReference>
<dbReference type="GeneID" id="98309106"/>
<dbReference type="InterPro" id="IPR029000">
    <property type="entry name" value="Cyclophilin-like_dom_sf"/>
</dbReference>
<keyword evidence="4" id="KW-1133">Transmembrane helix</keyword>
<dbReference type="PATRIC" id="fig|1423801.4.peg.1918"/>
<keyword evidence="2 6" id="KW-0378">Hydrolase</keyword>
<evidence type="ECO:0000313" key="7">
    <source>
        <dbReference type="Proteomes" id="UP000051166"/>
    </source>
</evidence>
<comment type="caution">
    <text evidence="6">The sequence shown here is derived from an EMBL/GenBank/DDBJ whole genome shotgun (WGS) entry which is preliminary data.</text>
</comment>
<dbReference type="AlphaFoldDB" id="A0A0R1UV23"/>
<feature type="transmembrane region" description="Helical" evidence="4">
    <location>
        <begin position="131"/>
        <end position="149"/>
    </location>
</feature>
<dbReference type="NCBIfam" id="TIGR00370">
    <property type="entry name" value="5-oxoprolinase subunit PxpB"/>
    <property type="match status" value="1"/>
</dbReference>
<dbReference type="RefSeq" id="WP_056961738.1">
    <property type="nucleotide sequence ID" value="NZ_AZFQ01000054.1"/>
</dbReference>
<dbReference type="GO" id="GO:0005524">
    <property type="term" value="F:ATP binding"/>
    <property type="evidence" value="ECO:0007669"/>
    <property type="project" value="UniProtKB-KW"/>
</dbReference>
<evidence type="ECO:0000256" key="3">
    <source>
        <dbReference type="ARBA" id="ARBA00022840"/>
    </source>
</evidence>
<keyword evidence="3" id="KW-0067">ATP-binding</keyword>
<dbReference type="OrthoDB" id="9778567at2"/>
<dbReference type="Gene3D" id="3.30.1360.40">
    <property type="match status" value="1"/>
</dbReference>
<dbReference type="Gene3D" id="2.40.100.10">
    <property type="entry name" value="Cyclophilin-like"/>
    <property type="match status" value="1"/>
</dbReference>
<protein>
    <submittedName>
        <fullName evidence="6">Allophanate hydrolase</fullName>
    </submittedName>
</protein>
<dbReference type="Pfam" id="PF02682">
    <property type="entry name" value="CT_C_D"/>
    <property type="match status" value="1"/>
</dbReference>
<dbReference type="STRING" id="1423801.FD50_GL001876"/>